<evidence type="ECO:0000256" key="6">
    <source>
        <dbReference type="ARBA" id="ARBA00023212"/>
    </source>
</evidence>
<dbReference type="InterPro" id="IPR000697">
    <property type="entry name" value="WH1/EVH1_dom"/>
</dbReference>
<evidence type="ECO:0000259" key="11">
    <source>
        <dbReference type="PROSITE" id="PS51082"/>
    </source>
</evidence>
<feature type="compositionally biased region" description="Basic and acidic residues" evidence="8">
    <location>
        <begin position="428"/>
        <end position="438"/>
    </location>
</feature>
<evidence type="ECO:0000256" key="1">
    <source>
        <dbReference type="ARBA" id="ARBA00004123"/>
    </source>
</evidence>
<sequence>MARESQKVPEVNRPSNLLSDDENSLVFNLIGKRCATLSTTVVQVFKSGVGGQIRWQKLCVGVICFIKDNQKKSYYIRVFDLTVNNMIWEQEIYNQFKYYAPRHYFHSFEADNFVAGLNFADPQEANHFRQKVEEKLRAKEQRKTVRNFNIERRGTTVKREAPTNRGVAQPVNYNTQSVVATSVAPTISPSPSSNDLKKKEKPGKKKVKLSKEDIGTPSDFRHVGHVGWDPKGGFDINNIDPQWRKLFDTIGVTEKQLEDEETSKFIYEFVESHGGIEKATKELEKSGNADGAPPPPARSAPPPPPPSRGVPPRGQAPPIPQSIERETTVKGPPARSAPPPPPPSSSRTGPPPPQQVSRGPPPPPQMSAPPPPPPLNAPAPPPPPPVPVAGAPPPPPPPGVSKPTSAGPAKGGLLDQIHQGRQLNKVEPQQKEAGDGRGDLLNAIRLGAKLKTVSQSDRTSVADDDQLEGMAGALAKALAMRSAHIQVSDNDDDDEDEDEFDDDDWSE</sequence>
<protein>
    <submittedName>
        <fullName evidence="13">Actin nucleation-promoting factor WASL isoform X3</fullName>
    </submittedName>
</protein>
<dbReference type="PANTHER" id="PTHR11202">
    <property type="entry name" value="SPROUTY-RELATED, EVH1 DOMAIN-CONTAINING PROTEIN FAMILY MEMBER"/>
    <property type="match status" value="1"/>
</dbReference>
<dbReference type="InterPro" id="IPR011993">
    <property type="entry name" value="PH-like_dom_sf"/>
</dbReference>
<dbReference type="InterPro" id="IPR003124">
    <property type="entry name" value="WH2_dom"/>
</dbReference>
<feature type="compositionally biased region" description="Pro residues" evidence="8">
    <location>
        <begin position="292"/>
        <end position="320"/>
    </location>
</feature>
<proteinExistence type="predicted"/>
<dbReference type="InterPro" id="IPR033927">
    <property type="entry name" value="WASPfam_EVH1"/>
</dbReference>
<dbReference type="RefSeq" id="XP_065666394.1">
    <property type="nucleotide sequence ID" value="XM_065810322.1"/>
</dbReference>
<keyword evidence="3" id="KW-0963">Cytoplasm</keyword>
<evidence type="ECO:0000256" key="4">
    <source>
        <dbReference type="ARBA" id="ARBA00022553"/>
    </source>
</evidence>
<accession>A0ABM4CWS0</accession>
<dbReference type="CDD" id="cd01205">
    <property type="entry name" value="EVH1_WASP-like"/>
    <property type="match status" value="1"/>
</dbReference>
<feature type="domain" description="WH2" evidence="11">
    <location>
        <begin position="409"/>
        <end position="426"/>
    </location>
</feature>
<dbReference type="InterPro" id="IPR036936">
    <property type="entry name" value="CRIB_dom_sf"/>
</dbReference>
<dbReference type="Gene3D" id="3.90.810.10">
    <property type="entry name" value="CRIB domain"/>
    <property type="match status" value="1"/>
</dbReference>
<feature type="domain" description="CRIB" evidence="9">
    <location>
        <begin position="214"/>
        <end position="227"/>
    </location>
</feature>
<feature type="domain" description="WH2" evidence="11">
    <location>
        <begin position="436"/>
        <end position="453"/>
    </location>
</feature>
<keyword evidence="5" id="KW-0677">Repeat</keyword>
<evidence type="ECO:0000259" key="10">
    <source>
        <dbReference type="PROSITE" id="PS50229"/>
    </source>
</evidence>
<feature type="region of interest" description="Disordered" evidence="8">
    <location>
        <begin position="152"/>
        <end position="221"/>
    </location>
</feature>
<feature type="compositionally biased region" description="Basic and acidic residues" evidence="8">
    <location>
        <begin position="209"/>
        <end position="221"/>
    </location>
</feature>
<evidence type="ECO:0000313" key="12">
    <source>
        <dbReference type="Proteomes" id="UP001652625"/>
    </source>
</evidence>
<feature type="domain" description="WH1" evidence="10">
    <location>
        <begin position="29"/>
        <end position="139"/>
    </location>
</feature>
<feature type="compositionally biased region" description="Pro residues" evidence="8">
    <location>
        <begin position="335"/>
        <end position="400"/>
    </location>
</feature>
<dbReference type="SMART" id="SM00461">
    <property type="entry name" value="WH1"/>
    <property type="match status" value="1"/>
</dbReference>
<dbReference type="InterPro" id="IPR011026">
    <property type="entry name" value="WAS_C"/>
</dbReference>
<evidence type="ECO:0000259" key="9">
    <source>
        <dbReference type="PROSITE" id="PS50108"/>
    </source>
</evidence>
<dbReference type="Pfam" id="PF02205">
    <property type="entry name" value="WH2"/>
    <property type="match status" value="2"/>
</dbReference>
<keyword evidence="12" id="KW-1185">Reference proteome</keyword>
<name>A0ABM4CWS0_HYDVU</name>
<keyword evidence="7" id="KW-0539">Nucleus</keyword>
<keyword evidence="4" id="KW-0597">Phosphoprotein</keyword>
<reference evidence="13" key="1">
    <citation type="submission" date="2025-08" db="UniProtKB">
        <authorList>
            <consortium name="RefSeq"/>
        </authorList>
    </citation>
    <scope>IDENTIFICATION</scope>
</reference>
<dbReference type="PANTHER" id="PTHR11202:SF36">
    <property type="entry name" value="ACTIN NUCLEATION-PROMOTING FACTOR WASL"/>
    <property type="match status" value="1"/>
</dbReference>
<dbReference type="CDD" id="cd00132">
    <property type="entry name" value="CRIB"/>
    <property type="match status" value="1"/>
</dbReference>
<dbReference type="PROSITE" id="PS50229">
    <property type="entry name" value="WH1"/>
    <property type="match status" value="1"/>
</dbReference>
<dbReference type="Pfam" id="PF00786">
    <property type="entry name" value="PBD"/>
    <property type="match status" value="1"/>
</dbReference>
<dbReference type="Gene3D" id="2.30.29.30">
    <property type="entry name" value="Pleckstrin-homology domain (PH domain)/Phosphotyrosine-binding domain (PTB)"/>
    <property type="match status" value="1"/>
</dbReference>
<dbReference type="Pfam" id="PF00568">
    <property type="entry name" value="WH1"/>
    <property type="match status" value="1"/>
</dbReference>
<dbReference type="SMART" id="SM00285">
    <property type="entry name" value="PBD"/>
    <property type="match status" value="1"/>
</dbReference>
<feature type="region of interest" description="Disordered" evidence="8">
    <location>
        <begin position="485"/>
        <end position="507"/>
    </location>
</feature>
<comment type="subcellular location">
    <subcellularLocation>
        <location evidence="2">Cytoplasm</location>
        <location evidence="2">Cytoskeleton</location>
    </subcellularLocation>
    <subcellularLocation>
        <location evidence="1">Nucleus</location>
    </subcellularLocation>
</comment>
<feature type="compositionally biased region" description="Polar residues" evidence="8">
    <location>
        <begin position="171"/>
        <end position="194"/>
    </location>
</feature>
<feature type="compositionally biased region" description="Basic residues" evidence="8">
    <location>
        <begin position="199"/>
        <end position="208"/>
    </location>
</feature>
<dbReference type="Gene3D" id="6.10.280.150">
    <property type="match status" value="1"/>
</dbReference>
<dbReference type="SMART" id="SM00246">
    <property type="entry name" value="WH2"/>
    <property type="match status" value="2"/>
</dbReference>
<evidence type="ECO:0000256" key="5">
    <source>
        <dbReference type="ARBA" id="ARBA00022737"/>
    </source>
</evidence>
<dbReference type="PROSITE" id="PS50108">
    <property type="entry name" value="CRIB"/>
    <property type="match status" value="1"/>
</dbReference>
<evidence type="ECO:0000256" key="2">
    <source>
        <dbReference type="ARBA" id="ARBA00004245"/>
    </source>
</evidence>
<keyword evidence="6" id="KW-0206">Cytoskeleton</keyword>
<dbReference type="GeneID" id="100201341"/>
<feature type="region of interest" description="Disordered" evidence="8">
    <location>
        <begin position="282"/>
        <end position="439"/>
    </location>
</feature>
<dbReference type="InterPro" id="IPR000095">
    <property type="entry name" value="CRIB_dom"/>
</dbReference>
<feature type="compositionally biased region" description="Acidic residues" evidence="8">
    <location>
        <begin position="489"/>
        <end position="507"/>
    </location>
</feature>
<dbReference type="SUPFAM" id="SSF50729">
    <property type="entry name" value="PH domain-like"/>
    <property type="match status" value="1"/>
</dbReference>
<dbReference type="SUPFAM" id="SSF47912">
    <property type="entry name" value="Wiscott-Aldrich syndrome protein, WASP, C-terminal domain"/>
    <property type="match status" value="1"/>
</dbReference>
<organism evidence="12 13">
    <name type="scientific">Hydra vulgaris</name>
    <name type="common">Hydra</name>
    <name type="synonym">Hydra attenuata</name>
    <dbReference type="NCBI Taxonomy" id="6087"/>
    <lineage>
        <taxon>Eukaryota</taxon>
        <taxon>Metazoa</taxon>
        <taxon>Cnidaria</taxon>
        <taxon>Hydrozoa</taxon>
        <taxon>Hydroidolina</taxon>
        <taxon>Anthoathecata</taxon>
        <taxon>Aplanulata</taxon>
        <taxon>Hydridae</taxon>
        <taxon>Hydra</taxon>
    </lineage>
</organism>
<dbReference type="Proteomes" id="UP001652625">
    <property type="component" value="Chromosome 11"/>
</dbReference>
<dbReference type="PROSITE" id="PS51082">
    <property type="entry name" value="WH2"/>
    <property type="match status" value="2"/>
</dbReference>
<evidence type="ECO:0000256" key="8">
    <source>
        <dbReference type="SAM" id="MobiDB-lite"/>
    </source>
</evidence>
<evidence type="ECO:0000256" key="7">
    <source>
        <dbReference type="ARBA" id="ARBA00023242"/>
    </source>
</evidence>
<evidence type="ECO:0000256" key="3">
    <source>
        <dbReference type="ARBA" id="ARBA00022490"/>
    </source>
</evidence>
<feature type="compositionally biased region" description="Basic and acidic residues" evidence="8">
    <location>
        <begin position="152"/>
        <end position="162"/>
    </location>
</feature>
<gene>
    <name evidence="13" type="primary">LOC100201341</name>
</gene>
<evidence type="ECO:0000313" key="13">
    <source>
        <dbReference type="RefSeq" id="XP_065666394.1"/>
    </source>
</evidence>